<dbReference type="SUPFAM" id="SSF47113">
    <property type="entry name" value="Histone-fold"/>
    <property type="match status" value="1"/>
</dbReference>
<dbReference type="PANTHER" id="PTHR13218">
    <property type="entry name" value="TRANSCRIPTION INITIATION FACTOR TFIID SUBUNIT 11-RELATED"/>
    <property type="match status" value="1"/>
</dbReference>
<reference evidence="10" key="1">
    <citation type="journal article" date="2018" name="Nat. Microbiol.">
        <title>Leveraging single-cell genomics to expand the fungal tree of life.</title>
        <authorList>
            <person name="Ahrendt S.R."/>
            <person name="Quandt C.A."/>
            <person name="Ciobanu D."/>
            <person name="Clum A."/>
            <person name="Salamov A."/>
            <person name="Andreopoulos B."/>
            <person name="Cheng J.F."/>
            <person name="Woyke T."/>
            <person name="Pelin A."/>
            <person name="Henrissat B."/>
            <person name="Reynolds N.K."/>
            <person name="Benny G.L."/>
            <person name="Smith M.E."/>
            <person name="James T.Y."/>
            <person name="Grigoriev I.V."/>
        </authorList>
    </citation>
    <scope>NUCLEOTIDE SEQUENCE [LARGE SCALE GENOMIC DNA]</scope>
    <source>
        <strain evidence="10">RSA 1356</strain>
    </source>
</reference>
<evidence type="ECO:0000256" key="5">
    <source>
        <dbReference type="ARBA" id="ARBA00023242"/>
    </source>
</evidence>
<organism evidence="9 10">
    <name type="scientific">Thamnocephalis sphaerospora</name>
    <dbReference type="NCBI Taxonomy" id="78915"/>
    <lineage>
        <taxon>Eukaryota</taxon>
        <taxon>Fungi</taxon>
        <taxon>Fungi incertae sedis</taxon>
        <taxon>Zoopagomycota</taxon>
        <taxon>Zoopagomycotina</taxon>
        <taxon>Zoopagomycetes</taxon>
        <taxon>Zoopagales</taxon>
        <taxon>Sigmoideomycetaceae</taxon>
        <taxon>Thamnocephalis</taxon>
    </lineage>
</organism>
<dbReference type="GO" id="GO:0005669">
    <property type="term" value="C:transcription factor TFIID complex"/>
    <property type="evidence" value="ECO:0007669"/>
    <property type="project" value="InterPro"/>
</dbReference>
<evidence type="ECO:0000256" key="7">
    <source>
        <dbReference type="SAM" id="MobiDB-lite"/>
    </source>
</evidence>
<keyword evidence="3" id="KW-0805">Transcription regulation</keyword>
<dbReference type="InterPro" id="IPR006809">
    <property type="entry name" value="TAFII28_dom"/>
</dbReference>
<dbReference type="InterPro" id="IPR045127">
    <property type="entry name" value="TAF11-like"/>
</dbReference>
<dbReference type="OrthoDB" id="28335at2759"/>
<feature type="region of interest" description="Disordered" evidence="7">
    <location>
        <begin position="86"/>
        <end position="105"/>
    </location>
</feature>
<sequence>MSVFSEDQLRRYEVYRRSALGKSTVRKLVASVLQQTVSPTMAFVVAGFTKVYVGEIIETARDVMVEWGQTGPLRPEHLREAQRRYKATHGTPACSLHRRRPPAGF</sequence>
<proteinExistence type="inferred from homology"/>
<keyword evidence="5" id="KW-0539">Nucleus</keyword>
<evidence type="ECO:0000256" key="6">
    <source>
        <dbReference type="ARBA" id="ARBA00072882"/>
    </source>
</evidence>
<evidence type="ECO:0000256" key="1">
    <source>
        <dbReference type="ARBA" id="ARBA00004123"/>
    </source>
</evidence>
<dbReference type="PANTHER" id="PTHR13218:SF8">
    <property type="entry name" value="TRANSCRIPTION INITIATION FACTOR TFIID SUBUNIT 11"/>
    <property type="match status" value="1"/>
</dbReference>
<protein>
    <recommendedName>
        <fullName evidence="6">Transcription initiation factor TFIID subunit 11</fullName>
    </recommendedName>
</protein>
<dbReference type="AlphaFoldDB" id="A0A4P9XWB5"/>
<dbReference type="Pfam" id="PF04719">
    <property type="entry name" value="TAFII28"/>
    <property type="match status" value="1"/>
</dbReference>
<gene>
    <name evidence="9" type="ORF">THASP1DRAFT_12625</name>
</gene>
<name>A0A4P9XWB5_9FUNG</name>
<evidence type="ECO:0000259" key="8">
    <source>
        <dbReference type="Pfam" id="PF04719"/>
    </source>
</evidence>
<dbReference type="InterPro" id="IPR009072">
    <property type="entry name" value="Histone-fold"/>
</dbReference>
<dbReference type="Proteomes" id="UP000271241">
    <property type="component" value="Unassembled WGS sequence"/>
</dbReference>
<dbReference type="GO" id="GO:0046982">
    <property type="term" value="F:protein heterodimerization activity"/>
    <property type="evidence" value="ECO:0007669"/>
    <property type="project" value="InterPro"/>
</dbReference>
<feature type="compositionally biased region" description="Basic residues" evidence="7">
    <location>
        <begin position="96"/>
        <end position="105"/>
    </location>
</feature>
<evidence type="ECO:0000256" key="2">
    <source>
        <dbReference type="ARBA" id="ARBA00009788"/>
    </source>
</evidence>
<dbReference type="CDD" id="cd08048">
    <property type="entry name" value="HFD_TAF11"/>
    <property type="match status" value="1"/>
</dbReference>
<evidence type="ECO:0000313" key="9">
    <source>
        <dbReference type="EMBL" id="RKP10604.1"/>
    </source>
</evidence>
<dbReference type="STRING" id="78915.A0A4P9XWB5"/>
<evidence type="ECO:0000256" key="3">
    <source>
        <dbReference type="ARBA" id="ARBA00023015"/>
    </source>
</evidence>
<accession>A0A4P9XWB5</accession>
<dbReference type="EMBL" id="KZ992445">
    <property type="protein sequence ID" value="RKP10604.1"/>
    <property type="molecule type" value="Genomic_DNA"/>
</dbReference>
<keyword evidence="4" id="KW-0804">Transcription</keyword>
<comment type="subcellular location">
    <subcellularLocation>
        <location evidence="1">Nucleus</location>
    </subcellularLocation>
</comment>
<dbReference type="GO" id="GO:0051123">
    <property type="term" value="P:RNA polymerase II preinitiation complex assembly"/>
    <property type="evidence" value="ECO:0007669"/>
    <property type="project" value="InterPro"/>
</dbReference>
<dbReference type="FunFam" id="1.10.20.10:FF:000061">
    <property type="entry name" value="TFIID subunit"/>
    <property type="match status" value="1"/>
</dbReference>
<evidence type="ECO:0000313" key="10">
    <source>
        <dbReference type="Proteomes" id="UP000271241"/>
    </source>
</evidence>
<dbReference type="GO" id="GO:0016251">
    <property type="term" value="F:RNA polymerase II general transcription initiation factor activity"/>
    <property type="evidence" value="ECO:0007669"/>
    <property type="project" value="TreeGrafter"/>
</dbReference>
<dbReference type="Gene3D" id="1.10.20.10">
    <property type="entry name" value="Histone, subunit A"/>
    <property type="match status" value="1"/>
</dbReference>
<comment type="similarity">
    <text evidence="2">Belongs to the TAF11 family.</text>
</comment>
<keyword evidence="10" id="KW-1185">Reference proteome</keyword>
<evidence type="ECO:0000256" key="4">
    <source>
        <dbReference type="ARBA" id="ARBA00023163"/>
    </source>
</evidence>
<feature type="domain" description="TAFII28-like protein" evidence="8">
    <location>
        <begin position="2"/>
        <end position="84"/>
    </location>
</feature>